<dbReference type="OrthoDB" id="9801954at2"/>
<dbReference type="RefSeq" id="WP_086943501.1">
    <property type="nucleotide sequence ID" value="NZ_FONM01000026.1"/>
</dbReference>
<reference evidence="2" key="1">
    <citation type="submission" date="2016-04" db="EMBL/GenBank/DDBJ databases">
        <authorList>
            <person name="Strepis N."/>
        </authorList>
    </citation>
    <scope>NUCLEOTIDE SEQUENCE [LARGE SCALE GENOMIC DNA]</scope>
</reference>
<dbReference type="AlphaFoldDB" id="A0A1W1IIB6"/>
<evidence type="ECO:0000313" key="1">
    <source>
        <dbReference type="EMBL" id="SLM52750.1"/>
    </source>
</evidence>
<keyword evidence="2" id="KW-1185">Reference proteome</keyword>
<evidence type="ECO:0000313" key="2">
    <source>
        <dbReference type="Proteomes" id="UP000195985"/>
    </source>
</evidence>
<name>A0A1W1IIB6_9LACT</name>
<accession>A0A1W1IIB6</accession>
<dbReference type="EMBL" id="FWEY01000009">
    <property type="protein sequence ID" value="SLM52750.1"/>
    <property type="molecule type" value="Genomic_DNA"/>
</dbReference>
<sequence>MIRNIFSIPVHEKPEVVIDQIMNYKYYNQGCGIVLHLSKNFQYTGSQYNENTFFEVLEHLDNVFINPRHVRTGFGDIIQAHLSNFEYVCSVTDFEYFSLGASNDLFIKEGLNDFMVEWKAGLKIIPVDIDVTWMAAYKAKSDTDLLNMLASLNGTVNDIKRSQVEGAFFDKKLFSQIANIVNNSYDFNDINENQLYAREEVYFPTIVQFLISDKEIYTDNYTYNATNSASWTIYLDDIDRIITSKNNYFCIKRISRDINNPIRSYVRDYLGEYTNKVQVYISGVKKISCEEIMLYEKKQKIIDSKGAIIEIFKKLIKKNKFIRDYIGKTKKKP</sequence>
<protein>
    <submittedName>
        <fullName evidence="1">Uncharacterized protein</fullName>
    </submittedName>
</protein>
<dbReference type="STRING" id="43064.SAMN04488086_12616"/>
<organism evidence="1 2">
    <name type="scientific">Trichococcus pasteurii</name>
    <dbReference type="NCBI Taxonomy" id="43064"/>
    <lineage>
        <taxon>Bacteria</taxon>
        <taxon>Bacillati</taxon>
        <taxon>Bacillota</taxon>
        <taxon>Bacilli</taxon>
        <taxon>Lactobacillales</taxon>
        <taxon>Carnobacteriaceae</taxon>
        <taxon>Trichococcus</taxon>
    </lineage>
</organism>
<dbReference type="Proteomes" id="UP000195985">
    <property type="component" value="Unassembled WGS sequence"/>
</dbReference>
<proteinExistence type="predicted"/>
<gene>
    <name evidence="1" type="ORF">TPAS_2457</name>
</gene>